<reference evidence="9" key="1">
    <citation type="submission" date="2016-06" db="EMBL/GenBank/DDBJ databases">
        <authorList>
            <person name="Varghese N."/>
        </authorList>
    </citation>
    <scope>NUCLEOTIDE SEQUENCE [LARGE SCALE GENOMIC DNA]</scope>
    <source>
        <strain evidence="9">DSM 46123</strain>
    </source>
</reference>
<dbReference type="PROSITE" id="PS50895">
    <property type="entry name" value="SURF1"/>
    <property type="match status" value="1"/>
</dbReference>
<organism evidence="8 9">
    <name type="scientific">Micromonospora inyonensis</name>
    <dbReference type="NCBI Taxonomy" id="47866"/>
    <lineage>
        <taxon>Bacteria</taxon>
        <taxon>Bacillati</taxon>
        <taxon>Actinomycetota</taxon>
        <taxon>Actinomycetes</taxon>
        <taxon>Micromonosporales</taxon>
        <taxon>Micromonosporaceae</taxon>
        <taxon>Micromonospora</taxon>
    </lineage>
</organism>
<evidence type="ECO:0000256" key="7">
    <source>
        <dbReference type="SAM" id="MobiDB-lite"/>
    </source>
</evidence>
<dbReference type="EMBL" id="FMHU01000002">
    <property type="protein sequence ID" value="SCL21818.1"/>
    <property type="molecule type" value="Genomic_DNA"/>
</dbReference>
<evidence type="ECO:0000256" key="6">
    <source>
        <dbReference type="RuleBase" id="RU363076"/>
    </source>
</evidence>
<proteinExistence type="inferred from homology"/>
<keyword evidence="5 6" id="KW-0472">Membrane</keyword>
<keyword evidence="9" id="KW-1185">Reference proteome</keyword>
<evidence type="ECO:0000256" key="5">
    <source>
        <dbReference type="ARBA" id="ARBA00023136"/>
    </source>
</evidence>
<dbReference type="CDD" id="cd06662">
    <property type="entry name" value="SURF1"/>
    <property type="match status" value="1"/>
</dbReference>
<evidence type="ECO:0000256" key="2">
    <source>
        <dbReference type="ARBA" id="ARBA00007165"/>
    </source>
</evidence>
<evidence type="ECO:0000313" key="9">
    <source>
        <dbReference type="Proteomes" id="UP000198906"/>
    </source>
</evidence>
<keyword evidence="3 6" id="KW-0812">Transmembrane</keyword>
<dbReference type="PANTHER" id="PTHR23427">
    <property type="entry name" value="SURFEIT LOCUS PROTEIN"/>
    <property type="match status" value="1"/>
</dbReference>
<gene>
    <name evidence="8" type="ORF">GA0074694_3157</name>
</gene>
<keyword evidence="6" id="KW-1003">Cell membrane</keyword>
<dbReference type="InterPro" id="IPR002994">
    <property type="entry name" value="Surf1/Shy1"/>
</dbReference>
<name>A0A1C6RX83_9ACTN</name>
<dbReference type="Pfam" id="PF02104">
    <property type="entry name" value="SURF1"/>
    <property type="match status" value="1"/>
</dbReference>
<protein>
    <recommendedName>
        <fullName evidence="6">SURF1-like protein</fullName>
    </recommendedName>
</protein>
<dbReference type="AlphaFoldDB" id="A0A1C6RX83"/>
<comment type="similarity">
    <text evidence="2 6">Belongs to the SURF1 family.</text>
</comment>
<comment type="caution">
    <text evidence="6">Lacks conserved residue(s) required for the propagation of feature annotation.</text>
</comment>
<evidence type="ECO:0000313" key="8">
    <source>
        <dbReference type="EMBL" id="SCL21818.1"/>
    </source>
</evidence>
<feature type="region of interest" description="Disordered" evidence="7">
    <location>
        <begin position="254"/>
        <end position="291"/>
    </location>
</feature>
<dbReference type="STRING" id="47866.GA0074694_3157"/>
<sequence length="291" mass="31323">MYRFLLTPRWLGYLVLALVAAAVMVQLGNWQLDRYQGRSAINERIDATARMTPVPLPDVLAAPTGAAGSTGAAPDAATVWTRVTVTGRYDTTNSVWIRGRSVERQVGFELVTPLLLADGSAVLVDRGWVPPTPGGDATARPELPATPSGEVTVVGRVRLSESGAGGVERRDGRLETRRIGVPQLARELPYPLHGAYLLLDEQTPAADPVFQAVPVRHENNWQNFGYVVQWWLFAAMTLVAYGWVARREARRLAGVRRPSGDRVAGDGTPEGDGPTGPRGDRAGEPTPTGSA</sequence>
<dbReference type="Proteomes" id="UP000198906">
    <property type="component" value="Unassembled WGS sequence"/>
</dbReference>
<dbReference type="PANTHER" id="PTHR23427:SF2">
    <property type="entry name" value="SURFEIT LOCUS PROTEIN 1"/>
    <property type="match status" value="1"/>
</dbReference>
<comment type="subcellular location">
    <subcellularLocation>
        <location evidence="6">Cell membrane</location>
        <topology evidence="6">Multi-pass membrane protein</topology>
    </subcellularLocation>
    <subcellularLocation>
        <location evidence="1">Membrane</location>
    </subcellularLocation>
</comment>
<evidence type="ECO:0000256" key="3">
    <source>
        <dbReference type="ARBA" id="ARBA00022692"/>
    </source>
</evidence>
<dbReference type="RefSeq" id="WP_245714760.1">
    <property type="nucleotide sequence ID" value="NZ_FMHU01000002.1"/>
</dbReference>
<feature type="transmembrane region" description="Helical" evidence="6">
    <location>
        <begin position="224"/>
        <end position="244"/>
    </location>
</feature>
<evidence type="ECO:0000256" key="4">
    <source>
        <dbReference type="ARBA" id="ARBA00022989"/>
    </source>
</evidence>
<keyword evidence="4 6" id="KW-1133">Transmembrane helix</keyword>
<dbReference type="InterPro" id="IPR045214">
    <property type="entry name" value="Surf1/Surf4"/>
</dbReference>
<evidence type="ECO:0000256" key="1">
    <source>
        <dbReference type="ARBA" id="ARBA00004370"/>
    </source>
</evidence>
<accession>A0A1C6RX83</accession>
<dbReference type="GO" id="GO:0005886">
    <property type="term" value="C:plasma membrane"/>
    <property type="evidence" value="ECO:0007669"/>
    <property type="project" value="UniProtKB-SubCell"/>
</dbReference>